<comment type="caution">
    <text evidence="1">The sequence shown here is derived from an EMBL/GenBank/DDBJ whole genome shotgun (WGS) entry which is preliminary data.</text>
</comment>
<dbReference type="InterPro" id="IPR052709">
    <property type="entry name" value="Transposase-MT_Hybrid"/>
</dbReference>
<dbReference type="PANTHER" id="PTHR46060">
    <property type="entry name" value="MARINER MOS1 TRANSPOSASE-LIKE PROTEIN"/>
    <property type="match status" value="1"/>
</dbReference>
<gene>
    <name evidence="1" type="ORF">AVEN_222321_1</name>
</gene>
<name>A0A4Y2ET05_ARAVE</name>
<evidence type="ECO:0000313" key="1">
    <source>
        <dbReference type="EMBL" id="GBM31991.1"/>
    </source>
</evidence>
<dbReference type="PANTHER" id="PTHR46060:SF1">
    <property type="entry name" value="MARINER MOS1 TRANSPOSASE-LIKE PROTEIN"/>
    <property type="match status" value="1"/>
</dbReference>
<proteinExistence type="predicted"/>
<dbReference type="Proteomes" id="UP000499080">
    <property type="component" value="Unassembled WGS sequence"/>
</dbReference>
<protein>
    <recommendedName>
        <fullName evidence="3">Mariner Mos1 transposase</fullName>
    </recommendedName>
</protein>
<accession>A0A4Y2ET05</accession>
<reference evidence="1 2" key="1">
    <citation type="journal article" date="2019" name="Sci. Rep.">
        <title>Orb-weaving spider Araneus ventricosus genome elucidates the spidroin gene catalogue.</title>
        <authorList>
            <person name="Kono N."/>
            <person name="Nakamura H."/>
            <person name="Ohtoshi R."/>
            <person name="Moran D.A.P."/>
            <person name="Shinohara A."/>
            <person name="Yoshida Y."/>
            <person name="Fujiwara M."/>
            <person name="Mori M."/>
            <person name="Tomita M."/>
            <person name="Arakawa K."/>
        </authorList>
    </citation>
    <scope>NUCLEOTIDE SEQUENCE [LARGE SCALE GENOMIC DNA]</scope>
</reference>
<evidence type="ECO:0000313" key="2">
    <source>
        <dbReference type="Proteomes" id="UP000499080"/>
    </source>
</evidence>
<dbReference type="Gene3D" id="3.30.420.10">
    <property type="entry name" value="Ribonuclease H-like superfamily/Ribonuclease H"/>
    <property type="match status" value="1"/>
</dbReference>
<evidence type="ECO:0008006" key="3">
    <source>
        <dbReference type="Google" id="ProtNLM"/>
    </source>
</evidence>
<sequence length="94" mass="11062">MLSAGVIFLHDIIHTALKTLRKFKWEVWSHPSYSPDLAPNLDCKHLSGTRFSSDNDVKTASENWLRRDFYQARLYKLVLRSDKCLNRFGDYVEK</sequence>
<dbReference type="InterPro" id="IPR036397">
    <property type="entry name" value="RNaseH_sf"/>
</dbReference>
<organism evidence="1 2">
    <name type="scientific">Araneus ventricosus</name>
    <name type="common">Orbweaver spider</name>
    <name type="synonym">Epeira ventricosa</name>
    <dbReference type="NCBI Taxonomy" id="182803"/>
    <lineage>
        <taxon>Eukaryota</taxon>
        <taxon>Metazoa</taxon>
        <taxon>Ecdysozoa</taxon>
        <taxon>Arthropoda</taxon>
        <taxon>Chelicerata</taxon>
        <taxon>Arachnida</taxon>
        <taxon>Araneae</taxon>
        <taxon>Araneomorphae</taxon>
        <taxon>Entelegynae</taxon>
        <taxon>Araneoidea</taxon>
        <taxon>Araneidae</taxon>
        <taxon>Araneus</taxon>
    </lineage>
</organism>
<dbReference type="GO" id="GO:0003676">
    <property type="term" value="F:nucleic acid binding"/>
    <property type="evidence" value="ECO:0007669"/>
    <property type="project" value="InterPro"/>
</dbReference>
<dbReference type="EMBL" id="BGPR01000695">
    <property type="protein sequence ID" value="GBM31991.1"/>
    <property type="molecule type" value="Genomic_DNA"/>
</dbReference>
<dbReference type="AlphaFoldDB" id="A0A4Y2ET05"/>
<keyword evidence="2" id="KW-1185">Reference proteome</keyword>